<dbReference type="OMA" id="HESANKF"/>
<keyword evidence="3" id="KW-0238">DNA-binding</keyword>
<feature type="region of interest" description="Disordered" evidence="6">
    <location>
        <begin position="200"/>
        <end position="228"/>
    </location>
</feature>
<comment type="subcellular location">
    <subcellularLocation>
        <location evidence="1">Nucleus</location>
    </subcellularLocation>
</comment>
<dbReference type="CDD" id="cd10017">
    <property type="entry name" value="B3_DNA"/>
    <property type="match status" value="2"/>
</dbReference>
<dbReference type="SMR" id="A0A803M0S1"/>
<evidence type="ECO:0000256" key="6">
    <source>
        <dbReference type="SAM" id="MobiDB-lite"/>
    </source>
</evidence>
<reference evidence="8" key="2">
    <citation type="submission" date="2021-03" db="UniProtKB">
        <authorList>
            <consortium name="EnsemblPlants"/>
        </authorList>
    </citation>
    <scope>IDENTIFICATION</scope>
</reference>
<keyword evidence="2" id="KW-0805">Transcription regulation</keyword>
<feature type="compositionally biased region" description="Basic and acidic residues" evidence="6">
    <location>
        <begin position="207"/>
        <end position="220"/>
    </location>
</feature>
<reference evidence="8" key="1">
    <citation type="journal article" date="2017" name="Nature">
        <title>The genome of Chenopodium quinoa.</title>
        <authorList>
            <person name="Jarvis D.E."/>
            <person name="Ho Y.S."/>
            <person name="Lightfoot D.J."/>
            <person name="Schmoeckel S.M."/>
            <person name="Li B."/>
            <person name="Borm T.J.A."/>
            <person name="Ohyanagi H."/>
            <person name="Mineta K."/>
            <person name="Michell C.T."/>
            <person name="Saber N."/>
            <person name="Kharbatia N.M."/>
            <person name="Rupper R.R."/>
            <person name="Sharp A.R."/>
            <person name="Dally N."/>
            <person name="Boughton B.A."/>
            <person name="Woo Y.H."/>
            <person name="Gao G."/>
            <person name="Schijlen E.G.W.M."/>
            <person name="Guo X."/>
            <person name="Momin A.A."/>
            <person name="Negrao S."/>
            <person name="Al-Babili S."/>
            <person name="Gehring C."/>
            <person name="Roessner U."/>
            <person name="Jung C."/>
            <person name="Murphy K."/>
            <person name="Arold S.T."/>
            <person name="Gojobori T."/>
            <person name="van der Linden C.G."/>
            <person name="van Loo E.N."/>
            <person name="Jellen E.N."/>
            <person name="Maughan P.J."/>
            <person name="Tester M."/>
        </authorList>
    </citation>
    <scope>NUCLEOTIDE SEQUENCE [LARGE SCALE GENOMIC DNA]</scope>
    <source>
        <strain evidence="8">cv. PI 614886</strain>
    </source>
</reference>
<dbReference type="SUPFAM" id="SSF101936">
    <property type="entry name" value="DNA-binding pseudobarrel domain"/>
    <property type="match status" value="2"/>
</dbReference>
<evidence type="ECO:0000256" key="2">
    <source>
        <dbReference type="ARBA" id="ARBA00023015"/>
    </source>
</evidence>
<feature type="domain" description="TF-B3" evidence="7">
    <location>
        <begin position="53"/>
        <end position="148"/>
    </location>
</feature>
<dbReference type="GO" id="GO:0005634">
    <property type="term" value="C:nucleus"/>
    <property type="evidence" value="ECO:0007669"/>
    <property type="project" value="UniProtKB-SubCell"/>
</dbReference>
<dbReference type="AlphaFoldDB" id="A0A803M0S1"/>
<name>A0A803M0S1_CHEQI</name>
<sequence length="388" mass="44938">MEKKCEGCKIAENYKYWFEFPAVKHQFFKVMLGDFKHQLVGKDVLKATVLKLLISAYLIEFFGELFLQKIPRKFMECFKVKLLPWCTLIGPSKNKWKIRLSSTGDETSLKFSDGWEQFVSDNGVEEADSLVFRFVKDSSFEVTVFDMSGCEREGCHFSINSNSSSRRTSCRSTLHISHGSVAKEEVEICDSSSEDCSLWDEGEEETKDVSHVMEEEREGSSSEGKLPQSQKYFISNRRDLKPGEKKRASKMAECYRRSMKDNKRVFPVFQITMLPTHVYRGFNLTIPKNWAKKHMIKEPHEVELHVPGSIKGSWRVGCRWTKGGSIQCQLRSKWPLFVLENNLEEHDTCVFELIQKGKLDNVRTPIFNVHIFRTFDHIVPLTVSTHMV</sequence>
<dbReference type="EnsemblPlants" id="AUR62021553-RA">
    <property type="protein sequence ID" value="AUR62021553-RA:cds"/>
    <property type="gene ID" value="AUR62021553"/>
</dbReference>
<accession>A0A803M0S1</accession>
<evidence type="ECO:0000313" key="8">
    <source>
        <dbReference type="EnsemblPlants" id="AUR62021553-RA:cds"/>
    </source>
</evidence>
<protein>
    <recommendedName>
        <fullName evidence="7">TF-B3 domain-containing protein</fullName>
    </recommendedName>
</protein>
<dbReference type="SMART" id="SM01019">
    <property type="entry name" value="B3"/>
    <property type="match status" value="2"/>
</dbReference>
<keyword evidence="4" id="KW-0804">Transcription</keyword>
<dbReference type="Gramene" id="AUR62021553-RA">
    <property type="protein sequence ID" value="AUR62021553-RA:cds"/>
    <property type="gene ID" value="AUR62021553"/>
</dbReference>
<proteinExistence type="predicted"/>
<organism evidence="8 9">
    <name type="scientific">Chenopodium quinoa</name>
    <name type="common">Quinoa</name>
    <dbReference type="NCBI Taxonomy" id="63459"/>
    <lineage>
        <taxon>Eukaryota</taxon>
        <taxon>Viridiplantae</taxon>
        <taxon>Streptophyta</taxon>
        <taxon>Embryophyta</taxon>
        <taxon>Tracheophyta</taxon>
        <taxon>Spermatophyta</taxon>
        <taxon>Magnoliopsida</taxon>
        <taxon>eudicotyledons</taxon>
        <taxon>Gunneridae</taxon>
        <taxon>Pentapetalae</taxon>
        <taxon>Caryophyllales</taxon>
        <taxon>Chenopodiaceae</taxon>
        <taxon>Chenopodioideae</taxon>
        <taxon>Atripliceae</taxon>
        <taxon>Chenopodium</taxon>
    </lineage>
</organism>
<evidence type="ECO:0000313" key="9">
    <source>
        <dbReference type="Proteomes" id="UP000596660"/>
    </source>
</evidence>
<dbReference type="PROSITE" id="PS50863">
    <property type="entry name" value="B3"/>
    <property type="match status" value="2"/>
</dbReference>
<dbReference type="Pfam" id="PF02362">
    <property type="entry name" value="B3"/>
    <property type="match status" value="2"/>
</dbReference>
<dbReference type="GO" id="GO:0003677">
    <property type="term" value="F:DNA binding"/>
    <property type="evidence" value="ECO:0007669"/>
    <property type="project" value="UniProtKB-KW"/>
</dbReference>
<dbReference type="InterPro" id="IPR044837">
    <property type="entry name" value="REM16-like"/>
</dbReference>
<dbReference type="PANTHER" id="PTHR31391">
    <property type="entry name" value="B3 DOMAIN-CONTAINING PROTEIN OS11G0197600-RELATED"/>
    <property type="match status" value="1"/>
</dbReference>
<feature type="domain" description="TF-B3" evidence="7">
    <location>
        <begin position="269"/>
        <end position="375"/>
    </location>
</feature>
<evidence type="ECO:0000256" key="4">
    <source>
        <dbReference type="ARBA" id="ARBA00023163"/>
    </source>
</evidence>
<evidence type="ECO:0000256" key="5">
    <source>
        <dbReference type="ARBA" id="ARBA00023242"/>
    </source>
</evidence>
<dbReference type="Gene3D" id="2.40.330.10">
    <property type="entry name" value="DNA-binding pseudobarrel domain"/>
    <property type="match status" value="2"/>
</dbReference>
<keyword evidence="5" id="KW-0539">Nucleus</keyword>
<evidence type="ECO:0000256" key="1">
    <source>
        <dbReference type="ARBA" id="ARBA00004123"/>
    </source>
</evidence>
<dbReference type="Proteomes" id="UP000596660">
    <property type="component" value="Unplaced"/>
</dbReference>
<evidence type="ECO:0000259" key="7">
    <source>
        <dbReference type="PROSITE" id="PS50863"/>
    </source>
</evidence>
<dbReference type="InterPro" id="IPR015300">
    <property type="entry name" value="DNA-bd_pseudobarrel_sf"/>
</dbReference>
<evidence type="ECO:0000256" key="3">
    <source>
        <dbReference type="ARBA" id="ARBA00023125"/>
    </source>
</evidence>
<dbReference type="InterPro" id="IPR003340">
    <property type="entry name" value="B3_DNA-bd"/>
</dbReference>
<keyword evidence="9" id="KW-1185">Reference proteome</keyword>
<dbReference type="PANTHER" id="PTHR31391:SF137">
    <property type="entry name" value="B3 DOMAIN-CONTAINING PROTEIN REM16-LIKE"/>
    <property type="match status" value="1"/>
</dbReference>